<proteinExistence type="predicted"/>
<keyword evidence="2" id="KW-1185">Reference proteome</keyword>
<reference evidence="1" key="2">
    <citation type="journal article" date="2020" name="Nat. Commun.">
        <title>Large-scale genome sequencing of mycorrhizal fungi provides insights into the early evolution of symbiotic traits.</title>
        <authorList>
            <person name="Miyauchi S."/>
            <person name="Kiss E."/>
            <person name="Kuo A."/>
            <person name="Drula E."/>
            <person name="Kohler A."/>
            <person name="Sanchez-Garcia M."/>
            <person name="Morin E."/>
            <person name="Andreopoulos B."/>
            <person name="Barry K.W."/>
            <person name="Bonito G."/>
            <person name="Buee M."/>
            <person name="Carver A."/>
            <person name="Chen C."/>
            <person name="Cichocki N."/>
            <person name="Clum A."/>
            <person name="Culley D."/>
            <person name="Crous P.W."/>
            <person name="Fauchery L."/>
            <person name="Girlanda M."/>
            <person name="Hayes R.D."/>
            <person name="Keri Z."/>
            <person name="LaButti K."/>
            <person name="Lipzen A."/>
            <person name="Lombard V."/>
            <person name="Magnuson J."/>
            <person name="Maillard F."/>
            <person name="Murat C."/>
            <person name="Nolan M."/>
            <person name="Ohm R.A."/>
            <person name="Pangilinan J."/>
            <person name="Pereira M.F."/>
            <person name="Perotto S."/>
            <person name="Peter M."/>
            <person name="Pfister S."/>
            <person name="Riley R."/>
            <person name="Sitrit Y."/>
            <person name="Stielow J.B."/>
            <person name="Szollosi G."/>
            <person name="Zifcakova L."/>
            <person name="Stursova M."/>
            <person name="Spatafora J.W."/>
            <person name="Tedersoo L."/>
            <person name="Vaario L.M."/>
            <person name="Yamada A."/>
            <person name="Yan M."/>
            <person name="Wang P."/>
            <person name="Xu J."/>
            <person name="Bruns T."/>
            <person name="Baldrian P."/>
            <person name="Vilgalys R."/>
            <person name="Dunand C."/>
            <person name="Henrissat B."/>
            <person name="Grigoriev I.V."/>
            <person name="Hibbett D."/>
            <person name="Nagy L.G."/>
            <person name="Martin F.M."/>
        </authorList>
    </citation>
    <scope>NUCLEOTIDE SEQUENCE</scope>
    <source>
        <strain evidence="1">P2</strain>
    </source>
</reference>
<sequence length="556" mass="59298">MVSMKTIAVCDEDSLKDGEMKEVDFGGGKVLLSKIGDKVHATSAYCTHYGAPLVKGVLVADGRVVCPWHGACFNVCTGDIEDAPAPAAIHSFKTSISDGKIFVTADEERVSKANMSRMPKVPANPDAGLASGNAGVVIVGGGSGTFHSIISLREHGYTGPITVVSKEPHSPIDRTKLSKALITDASKIEWRTAADLRIKFGVTLRTNTTVTSIDVPGKQIVLEGGKEFIHYDKLILSPGGQPKKLPIPGADLENVFTFRGIHDSTKVDAATKEGKKLVVVGSSFIGMEIVIAVLKRKLASIDVIGRGHVPFEPVLGKDVGAAIQKYHESQGVKFHLGSQLERIIASESDSKFATGVELTNKDGQKQIIEADLVVVGVGVSPATEFLKQSDGFPQDALQKDGGVLVDEYLKVRGLDDVFAIGDIAVYPRIPHGEETRIEHWNVAGNHGRAVGKTISGSPVPFSKIPIFWSVQGQNLRYCGIGAGYDDVIINGDLDELKFIAYYVKEGAIVAVASMQNDPIVSRASELMRLGLMPSAQQVRGGFDLFSIDISSSKAGV</sequence>
<evidence type="ECO:0000313" key="1">
    <source>
        <dbReference type="EMBL" id="KAF9648828.1"/>
    </source>
</evidence>
<dbReference type="EMBL" id="MU118007">
    <property type="protein sequence ID" value="KAF9648828.1"/>
    <property type="molecule type" value="Genomic_DNA"/>
</dbReference>
<reference evidence="1" key="1">
    <citation type="submission" date="2019-10" db="EMBL/GenBank/DDBJ databases">
        <authorList>
            <consortium name="DOE Joint Genome Institute"/>
            <person name="Kuo A."/>
            <person name="Miyauchi S."/>
            <person name="Kiss E."/>
            <person name="Drula E."/>
            <person name="Kohler A."/>
            <person name="Sanchez-Garcia M."/>
            <person name="Andreopoulos B."/>
            <person name="Barry K.W."/>
            <person name="Bonito G."/>
            <person name="Buee M."/>
            <person name="Carver A."/>
            <person name="Chen C."/>
            <person name="Cichocki N."/>
            <person name="Clum A."/>
            <person name="Culley D."/>
            <person name="Crous P.W."/>
            <person name="Fauchery L."/>
            <person name="Girlanda M."/>
            <person name="Hayes R."/>
            <person name="Keri Z."/>
            <person name="Labutti K."/>
            <person name="Lipzen A."/>
            <person name="Lombard V."/>
            <person name="Magnuson J."/>
            <person name="Maillard F."/>
            <person name="Morin E."/>
            <person name="Murat C."/>
            <person name="Nolan M."/>
            <person name="Ohm R."/>
            <person name="Pangilinan J."/>
            <person name="Pereira M."/>
            <person name="Perotto S."/>
            <person name="Peter M."/>
            <person name="Riley R."/>
            <person name="Sitrit Y."/>
            <person name="Stielow B."/>
            <person name="Szollosi G."/>
            <person name="Zifcakova L."/>
            <person name="Stursova M."/>
            <person name="Spatafora J.W."/>
            <person name="Tedersoo L."/>
            <person name="Vaario L.-M."/>
            <person name="Yamada A."/>
            <person name="Yan M."/>
            <person name="Wang P."/>
            <person name="Xu J."/>
            <person name="Bruns T."/>
            <person name="Baldrian P."/>
            <person name="Vilgalys R."/>
            <person name="Henrissat B."/>
            <person name="Grigoriev I.V."/>
            <person name="Hibbett D."/>
            <person name="Nagy L.G."/>
            <person name="Martin F.M."/>
        </authorList>
    </citation>
    <scope>NUCLEOTIDE SEQUENCE</scope>
    <source>
        <strain evidence="1">P2</strain>
    </source>
</reference>
<name>A0ACB6ZHB3_THEGA</name>
<protein>
    <submittedName>
        <fullName evidence="1">Uncharacterized protein</fullName>
    </submittedName>
</protein>
<dbReference type="Proteomes" id="UP000886501">
    <property type="component" value="Unassembled WGS sequence"/>
</dbReference>
<comment type="caution">
    <text evidence="1">The sequence shown here is derived from an EMBL/GenBank/DDBJ whole genome shotgun (WGS) entry which is preliminary data.</text>
</comment>
<organism evidence="1 2">
    <name type="scientific">Thelephora ganbajun</name>
    <name type="common">Ganba fungus</name>
    <dbReference type="NCBI Taxonomy" id="370292"/>
    <lineage>
        <taxon>Eukaryota</taxon>
        <taxon>Fungi</taxon>
        <taxon>Dikarya</taxon>
        <taxon>Basidiomycota</taxon>
        <taxon>Agaricomycotina</taxon>
        <taxon>Agaricomycetes</taxon>
        <taxon>Thelephorales</taxon>
        <taxon>Thelephoraceae</taxon>
        <taxon>Thelephora</taxon>
    </lineage>
</organism>
<evidence type="ECO:0000313" key="2">
    <source>
        <dbReference type="Proteomes" id="UP000886501"/>
    </source>
</evidence>
<gene>
    <name evidence="1" type="ORF">BDM02DRAFT_3143619</name>
</gene>
<accession>A0ACB6ZHB3</accession>